<protein>
    <submittedName>
        <fullName evidence="1">Uncharacterized protein</fullName>
    </submittedName>
</protein>
<sequence length="389" mass="42641">MASVQGVSEDRFAELRKIFQERLNSGHELGASITVNIDGKNVVDIWGGFASADQPWEKDTIVNVWSSGKTILSMAVLILVDRGLLDVDENVAKYWPEFGTNGKENIKVRHLLSHTSGVSGWEQTLAEGDIYNREKVTSLLAEQSPWWEPGTASGYHPMTMGYLLSELVFRVTGKTISQFINDEIAIPLKADFQIGAKEADWPRIASLEVKGLEPMTMPDGVPEFIIKTLKDMPKHPAIAMTPEWRTAEVAAGNGHGNSRALSKIISAIALGGEVDGVRLLKPETIDLIFQQQSRGTDLILGIDLQFGIGFAIRTAHDMANLLLPGGRICFWGGLGGSIIVADLERRMTFSYTMNQMYMKPGNGFLGNANTVEYGKAIYRALGVTVGEEQ</sequence>
<comment type="caution">
    <text evidence="1">The sequence shown here is derived from an EMBL/GenBank/DDBJ whole genome shotgun (WGS) entry which is preliminary data.</text>
</comment>
<reference evidence="1" key="1">
    <citation type="submission" date="2022-08" db="EMBL/GenBank/DDBJ databases">
        <title>Genome Sequence of Lecanicillium fungicola.</title>
        <authorList>
            <person name="Buettner E."/>
        </authorList>
    </citation>
    <scope>NUCLEOTIDE SEQUENCE</scope>
    <source>
        <strain evidence="1">Babe33</strain>
    </source>
</reference>
<keyword evidence="2" id="KW-1185">Reference proteome</keyword>
<accession>A0ACC1NQC3</accession>
<evidence type="ECO:0000313" key="2">
    <source>
        <dbReference type="Proteomes" id="UP001143910"/>
    </source>
</evidence>
<name>A0ACC1NQC3_9HYPO</name>
<proteinExistence type="predicted"/>
<gene>
    <name evidence="1" type="ORF">NQ176_g2532</name>
</gene>
<dbReference type="Proteomes" id="UP001143910">
    <property type="component" value="Unassembled WGS sequence"/>
</dbReference>
<evidence type="ECO:0000313" key="1">
    <source>
        <dbReference type="EMBL" id="KAJ2980619.1"/>
    </source>
</evidence>
<organism evidence="1 2">
    <name type="scientific">Zarea fungicola</name>
    <dbReference type="NCBI Taxonomy" id="93591"/>
    <lineage>
        <taxon>Eukaryota</taxon>
        <taxon>Fungi</taxon>
        <taxon>Dikarya</taxon>
        <taxon>Ascomycota</taxon>
        <taxon>Pezizomycotina</taxon>
        <taxon>Sordariomycetes</taxon>
        <taxon>Hypocreomycetidae</taxon>
        <taxon>Hypocreales</taxon>
        <taxon>Cordycipitaceae</taxon>
        <taxon>Zarea</taxon>
    </lineage>
</organism>
<dbReference type="EMBL" id="JANJQO010000185">
    <property type="protein sequence ID" value="KAJ2980619.1"/>
    <property type="molecule type" value="Genomic_DNA"/>
</dbReference>